<feature type="domain" description="SAM-dependent MTase TRM10-type" evidence="10">
    <location>
        <begin position="166"/>
        <end position="360"/>
    </location>
</feature>
<dbReference type="GO" id="GO:0000049">
    <property type="term" value="F:tRNA binding"/>
    <property type="evidence" value="ECO:0007669"/>
    <property type="project" value="TreeGrafter"/>
</dbReference>
<sequence length="413" mass="49103">MHCIRSVLSHLRRSREITPCIQRVIETKSVIHNTRFYSIPQEDTSDELVNAICKGDQDLEKKLRILMLEVEVMRQDGRCAPDTMNIEHWTHLLNLTSKNQRSTYLTYLWKNEKTRENKKAKKEARRKELDSVIPEPEKEYPDDLLYGIKYQSLFLRIRDQSINTFDNYRALQALMHGQPVIIDCSYEEHMVWREIVNAAKQMTYVFGDNRTHKDPFNLYMCNVNMKGEFMKQMRKNIPSIEEPWFPMNVCTQSYLDIFPKEKLVYLTPHCRQELTNFDHDDVYIVGCMVDKMNNEPISLAKAKKDNIRMAKLPLDRYLEWAPGSKKNLNINHMIPILLDLKSTGDWEYALRHIPRRKLMETKILAMQKKLKNNPMLEETVFKNFRKSNLGRKSEYFLKDRKSKSRSLYNDDVH</sequence>
<dbReference type="GO" id="GO:0070131">
    <property type="term" value="P:positive regulation of mitochondrial translation"/>
    <property type="evidence" value="ECO:0007669"/>
    <property type="project" value="TreeGrafter"/>
</dbReference>
<dbReference type="InterPro" id="IPR038459">
    <property type="entry name" value="MT_TRM10-typ_sf"/>
</dbReference>
<dbReference type="InterPro" id="IPR007356">
    <property type="entry name" value="tRNA_m1G_MeTrfase_euk"/>
</dbReference>
<evidence type="ECO:0000313" key="11">
    <source>
        <dbReference type="EMBL" id="KAG6453165.1"/>
    </source>
</evidence>
<keyword evidence="8" id="KW-0496">Mitochondrion</keyword>
<dbReference type="GO" id="GO:0005739">
    <property type="term" value="C:mitochondrion"/>
    <property type="evidence" value="ECO:0007669"/>
    <property type="project" value="UniProtKB-SubCell"/>
</dbReference>
<evidence type="ECO:0000256" key="9">
    <source>
        <dbReference type="ARBA" id="ARBA00029803"/>
    </source>
</evidence>
<keyword evidence="12" id="KW-1185">Reference proteome</keyword>
<keyword evidence="2" id="KW-0489">Methyltransferase</keyword>
<evidence type="ECO:0000256" key="6">
    <source>
        <dbReference type="ARBA" id="ARBA00022946"/>
    </source>
</evidence>
<dbReference type="GO" id="GO:0005654">
    <property type="term" value="C:nucleoplasm"/>
    <property type="evidence" value="ECO:0007669"/>
    <property type="project" value="TreeGrafter"/>
</dbReference>
<comment type="subcellular location">
    <subcellularLocation>
        <location evidence="1">Mitochondrion</location>
    </subcellularLocation>
</comment>
<dbReference type="GO" id="GO:0032259">
    <property type="term" value="P:methylation"/>
    <property type="evidence" value="ECO:0007669"/>
    <property type="project" value="UniProtKB-KW"/>
</dbReference>
<reference evidence="11" key="2">
    <citation type="submission" date="2020-12" db="EMBL/GenBank/DDBJ databases">
        <authorList>
            <person name="Kanost M."/>
        </authorList>
    </citation>
    <scope>NUCLEOTIDE SEQUENCE</scope>
</reference>
<keyword evidence="3" id="KW-0808">Transferase</keyword>
<gene>
    <name evidence="11" type="ORF">O3G_MSEX007991</name>
</gene>
<dbReference type="CDD" id="cd18102">
    <property type="entry name" value="Trm10_MRRP1"/>
    <property type="match status" value="1"/>
</dbReference>
<keyword evidence="6" id="KW-0809">Transit peptide</keyword>
<dbReference type="InterPro" id="IPR028564">
    <property type="entry name" value="MT_TRM10-typ"/>
</dbReference>
<comment type="caution">
    <text evidence="11">The sequence shown here is derived from an EMBL/GenBank/DDBJ whole genome shotgun (WGS) entry which is preliminary data.</text>
</comment>
<evidence type="ECO:0000256" key="4">
    <source>
        <dbReference type="ARBA" id="ARBA00022691"/>
    </source>
</evidence>
<dbReference type="GO" id="GO:0008168">
    <property type="term" value="F:methyltransferase activity"/>
    <property type="evidence" value="ECO:0007669"/>
    <property type="project" value="UniProtKB-KW"/>
</dbReference>
<evidence type="ECO:0000256" key="7">
    <source>
        <dbReference type="ARBA" id="ARBA00023054"/>
    </source>
</evidence>
<accession>A0A921Z8W7</accession>
<dbReference type="PROSITE" id="PS51675">
    <property type="entry name" value="SAM_MT_TRM10"/>
    <property type="match status" value="1"/>
</dbReference>
<keyword evidence="4" id="KW-0949">S-adenosyl-L-methionine</keyword>
<dbReference type="AlphaFoldDB" id="A0A921Z8W7"/>
<keyword evidence="7" id="KW-0175">Coiled coil</keyword>
<evidence type="ECO:0000256" key="8">
    <source>
        <dbReference type="ARBA" id="ARBA00023128"/>
    </source>
</evidence>
<evidence type="ECO:0000256" key="1">
    <source>
        <dbReference type="ARBA" id="ARBA00004173"/>
    </source>
</evidence>
<dbReference type="GO" id="GO:0097745">
    <property type="term" value="P:mitochondrial tRNA 5'-end processing"/>
    <property type="evidence" value="ECO:0007669"/>
    <property type="project" value="TreeGrafter"/>
</dbReference>
<evidence type="ECO:0000256" key="2">
    <source>
        <dbReference type="ARBA" id="ARBA00022603"/>
    </source>
</evidence>
<dbReference type="InterPro" id="IPR025812">
    <property type="entry name" value="Trm10_C_MTase_dom"/>
</dbReference>
<dbReference type="Gene3D" id="3.40.1280.30">
    <property type="match status" value="1"/>
</dbReference>
<dbReference type="Proteomes" id="UP000791440">
    <property type="component" value="Unassembled WGS sequence"/>
</dbReference>
<dbReference type="PANTHER" id="PTHR13563">
    <property type="entry name" value="TRNA (GUANINE-9-) METHYLTRANSFERASE"/>
    <property type="match status" value="1"/>
</dbReference>
<dbReference type="EMBL" id="JH668437">
    <property type="protein sequence ID" value="KAG6453165.1"/>
    <property type="molecule type" value="Genomic_DNA"/>
</dbReference>
<evidence type="ECO:0000256" key="3">
    <source>
        <dbReference type="ARBA" id="ARBA00022679"/>
    </source>
</evidence>
<organism evidence="11 12">
    <name type="scientific">Manduca sexta</name>
    <name type="common">Tobacco hawkmoth</name>
    <name type="synonym">Tobacco hornworm</name>
    <dbReference type="NCBI Taxonomy" id="7130"/>
    <lineage>
        <taxon>Eukaryota</taxon>
        <taxon>Metazoa</taxon>
        <taxon>Ecdysozoa</taxon>
        <taxon>Arthropoda</taxon>
        <taxon>Hexapoda</taxon>
        <taxon>Insecta</taxon>
        <taxon>Pterygota</taxon>
        <taxon>Neoptera</taxon>
        <taxon>Endopterygota</taxon>
        <taxon>Lepidoptera</taxon>
        <taxon>Glossata</taxon>
        <taxon>Ditrysia</taxon>
        <taxon>Bombycoidea</taxon>
        <taxon>Sphingidae</taxon>
        <taxon>Sphinginae</taxon>
        <taxon>Sphingini</taxon>
        <taxon>Manduca</taxon>
    </lineage>
</organism>
<protein>
    <recommendedName>
        <fullName evidence="9">RNA (guanine-9-)-methyltransferase domain-containing protein 1</fullName>
    </recommendedName>
</protein>
<dbReference type="FunFam" id="3.40.1280.30:FF:000003">
    <property type="entry name" value="tRNA methyltransferase 10C, mitochondrial RNase P subunit"/>
    <property type="match status" value="1"/>
</dbReference>
<evidence type="ECO:0000313" key="12">
    <source>
        <dbReference type="Proteomes" id="UP000791440"/>
    </source>
</evidence>
<reference evidence="11" key="1">
    <citation type="journal article" date="2016" name="Insect Biochem. Mol. Biol.">
        <title>Multifaceted biological insights from a draft genome sequence of the tobacco hornworm moth, Manduca sexta.</title>
        <authorList>
            <person name="Kanost M.R."/>
            <person name="Arrese E.L."/>
            <person name="Cao X."/>
            <person name="Chen Y.R."/>
            <person name="Chellapilla S."/>
            <person name="Goldsmith M.R."/>
            <person name="Grosse-Wilde E."/>
            <person name="Heckel D.G."/>
            <person name="Herndon N."/>
            <person name="Jiang H."/>
            <person name="Papanicolaou A."/>
            <person name="Qu J."/>
            <person name="Soulages J.L."/>
            <person name="Vogel H."/>
            <person name="Walters J."/>
            <person name="Waterhouse R.M."/>
            <person name="Ahn S.J."/>
            <person name="Almeida F.C."/>
            <person name="An C."/>
            <person name="Aqrawi P."/>
            <person name="Bretschneider A."/>
            <person name="Bryant W.B."/>
            <person name="Bucks S."/>
            <person name="Chao H."/>
            <person name="Chevignon G."/>
            <person name="Christen J.M."/>
            <person name="Clarke D.F."/>
            <person name="Dittmer N.T."/>
            <person name="Ferguson L.C.F."/>
            <person name="Garavelou S."/>
            <person name="Gordon K.H.J."/>
            <person name="Gunaratna R.T."/>
            <person name="Han Y."/>
            <person name="Hauser F."/>
            <person name="He Y."/>
            <person name="Heidel-Fischer H."/>
            <person name="Hirsh A."/>
            <person name="Hu Y."/>
            <person name="Jiang H."/>
            <person name="Kalra D."/>
            <person name="Klinner C."/>
            <person name="Konig C."/>
            <person name="Kovar C."/>
            <person name="Kroll A.R."/>
            <person name="Kuwar S.S."/>
            <person name="Lee S.L."/>
            <person name="Lehman R."/>
            <person name="Li K."/>
            <person name="Li Z."/>
            <person name="Liang H."/>
            <person name="Lovelace S."/>
            <person name="Lu Z."/>
            <person name="Mansfield J.H."/>
            <person name="McCulloch K.J."/>
            <person name="Mathew T."/>
            <person name="Morton B."/>
            <person name="Muzny D.M."/>
            <person name="Neunemann D."/>
            <person name="Ongeri F."/>
            <person name="Pauchet Y."/>
            <person name="Pu L.L."/>
            <person name="Pyrousis I."/>
            <person name="Rao X.J."/>
            <person name="Redding A."/>
            <person name="Roesel C."/>
            <person name="Sanchez-Gracia A."/>
            <person name="Schaack S."/>
            <person name="Shukla A."/>
            <person name="Tetreau G."/>
            <person name="Wang Y."/>
            <person name="Xiong G.H."/>
            <person name="Traut W."/>
            <person name="Walsh T.K."/>
            <person name="Worley K.C."/>
            <person name="Wu D."/>
            <person name="Wu W."/>
            <person name="Wu Y.Q."/>
            <person name="Zhang X."/>
            <person name="Zou Z."/>
            <person name="Zucker H."/>
            <person name="Briscoe A.D."/>
            <person name="Burmester T."/>
            <person name="Clem R.J."/>
            <person name="Feyereisen R."/>
            <person name="Grimmelikhuijzen C.J.P."/>
            <person name="Hamodrakas S.J."/>
            <person name="Hansson B.S."/>
            <person name="Huguet E."/>
            <person name="Jermiin L.S."/>
            <person name="Lan Q."/>
            <person name="Lehman H.K."/>
            <person name="Lorenzen M."/>
            <person name="Merzendorfer H."/>
            <person name="Michalopoulos I."/>
            <person name="Morton D.B."/>
            <person name="Muthukrishnan S."/>
            <person name="Oakeshott J.G."/>
            <person name="Palmer W."/>
            <person name="Park Y."/>
            <person name="Passarelli A.L."/>
            <person name="Rozas J."/>
            <person name="Schwartz L.M."/>
            <person name="Smith W."/>
            <person name="Southgate A."/>
            <person name="Vilcinskas A."/>
            <person name="Vogt R."/>
            <person name="Wang P."/>
            <person name="Werren J."/>
            <person name="Yu X.Q."/>
            <person name="Zhou J.J."/>
            <person name="Brown S.J."/>
            <person name="Scherer S.E."/>
            <person name="Richards S."/>
            <person name="Blissard G.W."/>
        </authorList>
    </citation>
    <scope>NUCLEOTIDE SEQUENCE</scope>
</reference>
<evidence type="ECO:0000256" key="5">
    <source>
        <dbReference type="ARBA" id="ARBA00022694"/>
    </source>
</evidence>
<evidence type="ECO:0000259" key="10">
    <source>
        <dbReference type="PROSITE" id="PS51675"/>
    </source>
</evidence>
<name>A0A921Z8W7_MANSE</name>
<proteinExistence type="predicted"/>
<dbReference type="PANTHER" id="PTHR13563:SF5">
    <property type="entry name" value="TRNA METHYLTRANSFERASE 10 HOMOLOG C"/>
    <property type="match status" value="1"/>
</dbReference>
<keyword evidence="5" id="KW-0819">tRNA processing</keyword>